<feature type="coiled-coil region" evidence="1">
    <location>
        <begin position="4"/>
        <end position="64"/>
    </location>
</feature>
<name>A0ABR9TT20_9FLAO</name>
<comment type="caution">
    <text evidence="2">The sequence shown here is derived from an EMBL/GenBank/DDBJ whole genome shotgun (WGS) entry which is preliminary data.</text>
</comment>
<dbReference type="Proteomes" id="UP000640614">
    <property type="component" value="Unassembled WGS sequence"/>
</dbReference>
<dbReference type="RefSeq" id="WP_194141066.1">
    <property type="nucleotide sequence ID" value="NZ_PRDM01000006.1"/>
</dbReference>
<evidence type="ECO:0000313" key="2">
    <source>
        <dbReference type="EMBL" id="MBE8727944.1"/>
    </source>
</evidence>
<evidence type="ECO:0000313" key="3">
    <source>
        <dbReference type="Proteomes" id="UP000640614"/>
    </source>
</evidence>
<dbReference type="EMBL" id="PRDM01000006">
    <property type="protein sequence ID" value="MBE8727944.1"/>
    <property type="molecule type" value="Genomic_DNA"/>
</dbReference>
<keyword evidence="3" id="KW-1185">Reference proteome</keyword>
<gene>
    <name evidence="2" type="ORF">C4F50_23760</name>
</gene>
<evidence type="ECO:0000256" key="1">
    <source>
        <dbReference type="SAM" id="Coils"/>
    </source>
</evidence>
<sequence>MTKLEEITDKAVTINKKIKAFEKLKWVCSRLLNFYSQETNLSMVEVMKVRHAKVAQQLNELRSELIPVNDERLSLLKQQPKTTTYEVVNLNIKQYESWMH</sequence>
<keyword evidence="1" id="KW-0175">Coiled coil</keyword>
<organism evidence="2 3">
    <name type="scientific">Flavobacterium hungaricum</name>
    <dbReference type="NCBI Taxonomy" id="2082725"/>
    <lineage>
        <taxon>Bacteria</taxon>
        <taxon>Pseudomonadati</taxon>
        <taxon>Bacteroidota</taxon>
        <taxon>Flavobacteriia</taxon>
        <taxon>Flavobacteriales</taxon>
        <taxon>Flavobacteriaceae</taxon>
        <taxon>Flavobacterium</taxon>
    </lineage>
</organism>
<reference evidence="2 3" key="1">
    <citation type="submission" date="2018-07" db="EMBL/GenBank/DDBJ databases">
        <title>Genome assembly of strain KB82.</title>
        <authorList>
            <person name="Kukolya J."/>
            <person name="Horvath B."/>
            <person name="Nagy I."/>
            <person name="Toth A."/>
        </authorList>
    </citation>
    <scope>NUCLEOTIDE SEQUENCE [LARGE SCALE GENOMIC DNA]</scope>
    <source>
        <strain evidence="2 3">Kb82</strain>
    </source>
</reference>
<protein>
    <submittedName>
        <fullName evidence="2">Uncharacterized protein</fullName>
    </submittedName>
</protein>
<proteinExistence type="predicted"/>
<accession>A0ABR9TT20</accession>